<name>A0A6C0LHD5_9ZZZZ</name>
<sequence>MDNRLLKDVYKYLQKKIKNQITMAQEDEIIRYNNYINETEKIEELIENYKE</sequence>
<reference evidence="1" key="1">
    <citation type="journal article" date="2020" name="Nature">
        <title>Giant virus diversity and host interactions through global metagenomics.</title>
        <authorList>
            <person name="Schulz F."/>
            <person name="Roux S."/>
            <person name="Paez-Espino D."/>
            <person name="Jungbluth S."/>
            <person name="Walsh D.A."/>
            <person name="Denef V.J."/>
            <person name="McMahon K.D."/>
            <person name="Konstantinidis K.T."/>
            <person name="Eloe-Fadrosh E.A."/>
            <person name="Kyrpides N.C."/>
            <person name="Woyke T."/>
        </authorList>
    </citation>
    <scope>NUCLEOTIDE SEQUENCE</scope>
    <source>
        <strain evidence="1">GVMAG-M-3300027804-48</strain>
    </source>
</reference>
<accession>A0A6C0LHD5</accession>
<proteinExistence type="predicted"/>
<dbReference type="AlphaFoldDB" id="A0A6C0LHD5"/>
<organism evidence="1">
    <name type="scientific">viral metagenome</name>
    <dbReference type="NCBI Taxonomy" id="1070528"/>
    <lineage>
        <taxon>unclassified sequences</taxon>
        <taxon>metagenomes</taxon>
        <taxon>organismal metagenomes</taxon>
    </lineage>
</organism>
<evidence type="ECO:0000313" key="1">
    <source>
        <dbReference type="EMBL" id="QHU29425.1"/>
    </source>
</evidence>
<dbReference type="EMBL" id="MN740489">
    <property type="protein sequence ID" value="QHU29425.1"/>
    <property type="molecule type" value="Genomic_DNA"/>
</dbReference>
<protein>
    <submittedName>
        <fullName evidence="1">Uncharacterized protein</fullName>
    </submittedName>
</protein>